<evidence type="ECO:0000313" key="11">
    <source>
        <dbReference type="EMBL" id="EHQ01107.1"/>
    </source>
</evidence>
<dbReference type="NCBIfam" id="TIGR00220">
    <property type="entry name" value="mscL"/>
    <property type="match status" value="1"/>
</dbReference>
<organism evidence="11 12">
    <name type="scientific">Gillisia limnaea (strain DSM 15749 / LMG 21470 / R-8282)</name>
    <dbReference type="NCBI Taxonomy" id="865937"/>
    <lineage>
        <taxon>Bacteria</taxon>
        <taxon>Pseudomonadati</taxon>
        <taxon>Bacteroidota</taxon>
        <taxon>Flavobacteriia</taxon>
        <taxon>Flavobacteriales</taxon>
        <taxon>Flavobacteriaceae</taxon>
        <taxon>Gillisia</taxon>
    </lineage>
</organism>
<dbReference type="NCBIfam" id="NF001843">
    <property type="entry name" value="PRK00567.1-4"/>
    <property type="match status" value="1"/>
</dbReference>
<dbReference type="STRING" id="865937.Gilli_0393"/>
<evidence type="ECO:0000256" key="1">
    <source>
        <dbReference type="ARBA" id="ARBA00004651"/>
    </source>
</evidence>
<evidence type="ECO:0000256" key="10">
    <source>
        <dbReference type="HAMAP-Rule" id="MF_00115"/>
    </source>
</evidence>
<dbReference type="PANTHER" id="PTHR30266">
    <property type="entry name" value="MECHANOSENSITIVE CHANNEL MSCL"/>
    <property type="match status" value="1"/>
</dbReference>
<reference evidence="12" key="1">
    <citation type="journal article" date="2012" name="Stand. Genomic Sci.">
        <title>Genome sequence of the Antarctic rhodopsins-containing flavobacterium Gillisia limnaea type strain (R-8282(T)).</title>
        <authorList>
            <person name="Riedel T."/>
            <person name="Held B."/>
            <person name="Nolan M."/>
            <person name="Lucas S."/>
            <person name="Lapidus A."/>
            <person name="Tice H."/>
            <person name="Del Rio T.G."/>
            <person name="Cheng J.F."/>
            <person name="Han C."/>
            <person name="Tapia R."/>
            <person name="Goodwin L.A."/>
            <person name="Pitluck S."/>
            <person name="Liolios K."/>
            <person name="Mavromatis K."/>
            <person name="Pagani I."/>
            <person name="Ivanova N."/>
            <person name="Mikhailova N."/>
            <person name="Pati A."/>
            <person name="Chen A."/>
            <person name="Palaniappan K."/>
            <person name="Land M."/>
            <person name="Rohde M."/>
            <person name="Tindall B.J."/>
            <person name="Detter J.C."/>
            <person name="Goker M."/>
            <person name="Bristow J."/>
            <person name="Eisen J.A."/>
            <person name="Markowitz V."/>
            <person name="Hugenholtz P."/>
            <person name="Kyrpides N.C."/>
            <person name="Klenk H.P."/>
            <person name="Woyke T."/>
        </authorList>
    </citation>
    <scope>NUCLEOTIDE SEQUENCE [LARGE SCALE GENOMIC DNA]</scope>
    <source>
        <strain evidence="12">DSM 15749 / LMG 21470 / R-8282</strain>
    </source>
</reference>
<dbReference type="Proteomes" id="UP000003844">
    <property type="component" value="Unassembled WGS sequence"/>
</dbReference>
<dbReference type="Gene3D" id="1.10.1200.120">
    <property type="entry name" value="Large-conductance mechanosensitive channel, MscL, domain 1"/>
    <property type="match status" value="1"/>
</dbReference>
<evidence type="ECO:0000256" key="6">
    <source>
        <dbReference type="ARBA" id="ARBA00022989"/>
    </source>
</evidence>
<feature type="transmembrane region" description="Helical" evidence="10">
    <location>
        <begin position="81"/>
        <end position="104"/>
    </location>
</feature>
<dbReference type="InterPro" id="IPR037673">
    <property type="entry name" value="MSC/AndL"/>
</dbReference>
<dbReference type="PROSITE" id="PS01327">
    <property type="entry name" value="MSCL"/>
    <property type="match status" value="1"/>
</dbReference>
<comment type="function">
    <text evidence="10">Channel that opens in response to stretch forces in the membrane lipid bilayer. May participate in the regulation of osmotic pressure changes within the cell.</text>
</comment>
<keyword evidence="7 10" id="KW-0406">Ion transport</keyword>
<dbReference type="eggNOG" id="COG1970">
    <property type="taxonomic scope" value="Bacteria"/>
</dbReference>
<evidence type="ECO:0000256" key="8">
    <source>
        <dbReference type="ARBA" id="ARBA00023136"/>
    </source>
</evidence>
<comment type="similarity">
    <text evidence="2 10">Belongs to the MscL family.</text>
</comment>
<dbReference type="InterPro" id="IPR036019">
    <property type="entry name" value="MscL_channel"/>
</dbReference>
<name>H2C0C7_GILLR</name>
<evidence type="ECO:0000256" key="7">
    <source>
        <dbReference type="ARBA" id="ARBA00023065"/>
    </source>
</evidence>
<dbReference type="AlphaFoldDB" id="H2C0C7"/>
<dbReference type="PRINTS" id="PR01264">
    <property type="entry name" value="MECHCHANNEL"/>
</dbReference>
<keyword evidence="12" id="KW-1185">Reference proteome</keyword>
<feature type="transmembrane region" description="Helical" evidence="10">
    <location>
        <begin position="20"/>
        <end position="38"/>
    </location>
</feature>
<dbReference type="PANTHER" id="PTHR30266:SF2">
    <property type="entry name" value="LARGE-CONDUCTANCE MECHANOSENSITIVE CHANNEL"/>
    <property type="match status" value="1"/>
</dbReference>
<accession>H2C0C7</accession>
<dbReference type="Pfam" id="PF01741">
    <property type="entry name" value="MscL"/>
    <property type="match status" value="1"/>
</dbReference>
<dbReference type="GO" id="GO:0005886">
    <property type="term" value="C:plasma membrane"/>
    <property type="evidence" value="ECO:0007669"/>
    <property type="project" value="UniProtKB-SubCell"/>
</dbReference>
<keyword evidence="9 10" id="KW-0407">Ion channel</keyword>
<proteinExistence type="inferred from homology"/>
<dbReference type="HAMAP" id="MF_00115">
    <property type="entry name" value="MscL"/>
    <property type="match status" value="1"/>
</dbReference>
<dbReference type="InterPro" id="IPR001185">
    <property type="entry name" value="MS_channel"/>
</dbReference>
<dbReference type="InterPro" id="IPR019823">
    <property type="entry name" value="Mechanosensitive_channel_CS"/>
</dbReference>
<evidence type="ECO:0000256" key="2">
    <source>
        <dbReference type="ARBA" id="ARBA00007254"/>
    </source>
</evidence>
<evidence type="ECO:0000313" key="12">
    <source>
        <dbReference type="Proteomes" id="UP000003844"/>
    </source>
</evidence>
<comment type="subcellular location">
    <subcellularLocation>
        <location evidence="1 10">Cell membrane</location>
        <topology evidence="1 10">Multi-pass membrane protein</topology>
    </subcellularLocation>
</comment>
<keyword evidence="4 10" id="KW-1003">Cell membrane</keyword>
<evidence type="ECO:0000256" key="5">
    <source>
        <dbReference type="ARBA" id="ARBA00022692"/>
    </source>
</evidence>
<keyword evidence="8 10" id="KW-0472">Membrane</keyword>
<evidence type="ECO:0000256" key="3">
    <source>
        <dbReference type="ARBA" id="ARBA00022448"/>
    </source>
</evidence>
<dbReference type="EMBL" id="JH594606">
    <property type="protein sequence ID" value="EHQ01107.1"/>
    <property type="molecule type" value="Genomic_DNA"/>
</dbReference>
<evidence type="ECO:0000256" key="4">
    <source>
        <dbReference type="ARBA" id="ARBA00022475"/>
    </source>
</evidence>
<sequence length="152" mass="16995">MMGILKEFKEFAIKGNMIDMAVGIIIGTAFNKVIDVLVKQVVLPPLSLLTEGVNFADRKIILREGLVSASDSMAEIQEISIGYGAFVEAMLDFLIVGFTIFMVVKFMNRFRRKSQDPKNKTVETPKDIQLLSDLTELIQEQNELLRKGSANP</sequence>
<keyword evidence="6 10" id="KW-1133">Transmembrane helix</keyword>
<protein>
    <recommendedName>
        <fullName evidence="10">Large-conductance mechanosensitive channel</fullName>
    </recommendedName>
</protein>
<keyword evidence="3 10" id="KW-0813">Transport</keyword>
<dbReference type="SUPFAM" id="SSF81330">
    <property type="entry name" value="Gated mechanosensitive channel"/>
    <property type="match status" value="1"/>
</dbReference>
<evidence type="ECO:0000256" key="9">
    <source>
        <dbReference type="ARBA" id="ARBA00023303"/>
    </source>
</evidence>
<gene>
    <name evidence="10" type="primary">mscL</name>
    <name evidence="11" type="ORF">Gilli_0393</name>
</gene>
<dbReference type="HOGENOM" id="CLU_095787_0_0_10"/>
<comment type="subunit">
    <text evidence="10">Homopentamer.</text>
</comment>
<keyword evidence="5 10" id="KW-0812">Transmembrane</keyword>
<dbReference type="GO" id="GO:0008381">
    <property type="term" value="F:mechanosensitive monoatomic ion channel activity"/>
    <property type="evidence" value="ECO:0007669"/>
    <property type="project" value="UniProtKB-UniRule"/>
</dbReference>